<evidence type="ECO:0000313" key="2">
    <source>
        <dbReference type="EMBL" id="QEM13589.1"/>
    </source>
</evidence>
<dbReference type="Proteomes" id="UP000251402">
    <property type="component" value="Chromosome"/>
</dbReference>
<dbReference type="KEGG" id="mrub:DEO27_027450"/>
<dbReference type="Pfam" id="PF08522">
    <property type="entry name" value="BT_3987-like_N"/>
    <property type="match status" value="1"/>
</dbReference>
<accession>A0A5C1I6I2</accession>
<proteinExistence type="predicted"/>
<gene>
    <name evidence="2" type="ORF">DEO27_027450</name>
</gene>
<reference evidence="2" key="1">
    <citation type="submission" date="2019-08" db="EMBL/GenBank/DDBJ databases">
        <title>Comparative genome analysis confer to the adaptation heavy metal polluted environment.</title>
        <authorList>
            <person name="Li Y."/>
        </authorList>
    </citation>
    <scope>NUCLEOTIDE SEQUENCE [LARGE SCALE GENOMIC DNA]</scope>
    <source>
        <strain evidence="2">P1</strain>
    </source>
</reference>
<organism evidence="2 3">
    <name type="scientific">Mucilaginibacter rubeus</name>
    <dbReference type="NCBI Taxonomy" id="2027860"/>
    <lineage>
        <taxon>Bacteria</taxon>
        <taxon>Pseudomonadati</taxon>
        <taxon>Bacteroidota</taxon>
        <taxon>Sphingobacteriia</taxon>
        <taxon>Sphingobacteriales</taxon>
        <taxon>Sphingobacteriaceae</taxon>
        <taxon>Mucilaginibacter</taxon>
    </lineage>
</organism>
<dbReference type="InterPro" id="IPR013728">
    <property type="entry name" value="BT_3987-like_N"/>
</dbReference>
<evidence type="ECO:0000259" key="1">
    <source>
        <dbReference type="Pfam" id="PF08522"/>
    </source>
</evidence>
<keyword evidence="3" id="KW-1185">Reference proteome</keyword>
<dbReference type="AlphaFoldDB" id="A0A5C1I6I2"/>
<protein>
    <submittedName>
        <fullName evidence="2">DUF1735 domain-containing protein</fullName>
    </submittedName>
</protein>
<sequence>MKRTYITLYTILAAMTVFLSSCLKSESTFTDFSKAGTLVELPLAAYKGLGKTAAYSLPLQAAAQIIPVTINVASPQPLGTSLKVTLAVDGAALTALNNTNIAKYKADSTAAANDPTGATAEPTYPLIYTQLPTAFYTIPSLSATVPANQRTAIVNVNVVTQNFDLLKNYVLPLTIVDASGQQISNYKTLFLYVQAKNQYDGVYHASGVRHHPTLGDFTFDYDVTMSTSGPTSIDGGALADLKTDLDLKVNADNTVTPTSTYQPLFIPVGKTNTYDPATKTFTINVAYNTGAPRIMEIKLVKK</sequence>
<dbReference type="Gene3D" id="2.60.40.1740">
    <property type="entry name" value="hypothetical protein (bacova_03559)"/>
    <property type="match status" value="1"/>
</dbReference>
<dbReference type="EMBL" id="CP043450">
    <property type="protein sequence ID" value="QEM13589.1"/>
    <property type="molecule type" value="Genomic_DNA"/>
</dbReference>
<evidence type="ECO:0000313" key="3">
    <source>
        <dbReference type="Proteomes" id="UP000251402"/>
    </source>
</evidence>
<dbReference type="PROSITE" id="PS51257">
    <property type="entry name" value="PROKAR_LIPOPROTEIN"/>
    <property type="match status" value="1"/>
</dbReference>
<feature type="domain" description="BT-3987-like N-terminal" evidence="1">
    <location>
        <begin position="66"/>
        <end position="181"/>
    </location>
</feature>
<name>A0A5C1I6I2_9SPHI</name>
<dbReference type="OrthoDB" id="740324at2"/>
<dbReference type="RefSeq" id="WP_112571345.1">
    <property type="nucleotide sequence ID" value="NZ_CP043450.1"/>
</dbReference>